<dbReference type="AlphaFoldDB" id="K0TQW9"/>
<comment type="caution">
    <text evidence="1">The sequence shown here is derived from an EMBL/GenBank/DDBJ whole genome shotgun (WGS) entry which is preliminary data.</text>
</comment>
<reference evidence="1 2" key="1">
    <citation type="journal article" date="2012" name="Genome Biol.">
        <title>Genome and low-iron response of an oceanic diatom adapted to chronic iron limitation.</title>
        <authorList>
            <person name="Lommer M."/>
            <person name="Specht M."/>
            <person name="Roy A.S."/>
            <person name="Kraemer L."/>
            <person name="Andreson R."/>
            <person name="Gutowska M.A."/>
            <person name="Wolf J."/>
            <person name="Bergner S.V."/>
            <person name="Schilhabel M.B."/>
            <person name="Klostermeier U.C."/>
            <person name="Beiko R.G."/>
            <person name="Rosenstiel P."/>
            <person name="Hippler M."/>
            <person name="Laroche J."/>
        </authorList>
    </citation>
    <scope>NUCLEOTIDE SEQUENCE [LARGE SCALE GENOMIC DNA]</scope>
    <source>
        <strain evidence="1 2">CCMP1005</strain>
    </source>
</reference>
<keyword evidence="2" id="KW-1185">Reference proteome</keyword>
<gene>
    <name evidence="1" type="ORF">THAOC_01444</name>
</gene>
<protein>
    <submittedName>
        <fullName evidence="1">Uncharacterized protein</fullName>
    </submittedName>
</protein>
<evidence type="ECO:0000313" key="1">
    <source>
        <dbReference type="EMBL" id="EJK76777.1"/>
    </source>
</evidence>
<proteinExistence type="predicted"/>
<evidence type="ECO:0000313" key="2">
    <source>
        <dbReference type="Proteomes" id="UP000266841"/>
    </source>
</evidence>
<organism evidence="1 2">
    <name type="scientific">Thalassiosira oceanica</name>
    <name type="common">Marine diatom</name>
    <dbReference type="NCBI Taxonomy" id="159749"/>
    <lineage>
        <taxon>Eukaryota</taxon>
        <taxon>Sar</taxon>
        <taxon>Stramenopiles</taxon>
        <taxon>Ochrophyta</taxon>
        <taxon>Bacillariophyta</taxon>
        <taxon>Coscinodiscophyceae</taxon>
        <taxon>Thalassiosirophycidae</taxon>
        <taxon>Thalassiosirales</taxon>
        <taxon>Thalassiosiraceae</taxon>
        <taxon>Thalassiosira</taxon>
    </lineage>
</organism>
<sequence length="352" mass="39827">MRIAAERAAEMNGLNSDEVVWTSREIAIINDSISLLQRLMTWLVTGYVALIVNQYYRGAKEKGGLMFSSLARFVAGITPCISRDHPEAEEFREILWSAVNAMGYYALAQASKTTKFRLNKDELHDIFESRGMDSDYLLSLAEKETVTAIFNGIMKTLHEEMKKGPNGCLDSSFDSNRFVKVSLDLESLQEGSLRVVSSMSANKLPYAYHPYEHMSLNKPMPFTCSSSIWTDPIHDCETEEYVVFQLLRMFTAYFVFGCLELYPTLAKTWEHSLVLENYRGVVDSICRPLKPGEEFLSLQEMRSAKTMKNTGGLLQLGTKIEGAQPSTYTKGSRRLSQLERQSMIQAVNESTM</sequence>
<name>K0TQW9_THAOC</name>
<dbReference type="Proteomes" id="UP000266841">
    <property type="component" value="Unassembled WGS sequence"/>
</dbReference>
<dbReference type="EMBL" id="AGNL01001714">
    <property type="protein sequence ID" value="EJK76777.1"/>
    <property type="molecule type" value="Genomic_DNA"/>
</dbReference>
<accession>K0TQW9</accession>